<dbReference type="InterPro" id="IPR022764">
    <property type="entry name" value="Peptidase_S54_rhomboid_dom"/>
</dbReference>
<evidence type="ECO:0000256" key="5">
    <source>
        <dbReference type="ARBA" id="ARBA00022825"/>
    </source>
</evidence>
<organism evidence="10 11">
    <name type="scientific">Falsiruegeria litorea R37</name>
    <dbReference type="NCBI Taxonomy" id="1200284"/>
    <lineage>
        <taxon>Bacteria</taxon>
        <taxon>Pseudomonadati</taxon>
        <taxon>Pseudomonadota</taxon>
        <taxon>Alphaproteobacteria</taxon>
        <taxon>Rhodobacterales</taxon>
        <taxon>Roseobacteraceae</taxon>
        <taxon>Falsiruegeria</taxon>
    </lineage>
</organism>
<feature type="domain" description="Peptidase S54 rhomboid" evidence="9">
    <location>
        <begin position="74"/>
        <end position="214"/>
    </location>
</feature>
<dbReference type="Gene3D" id="1.20.1540.10">
    <property type="entry name" value="Rhomboid-like"/>
    <property type="match status" value="1"/>
</dbReference>
<evidence type="ECO:0000256" key="7">
    <source>
        <dbReference type="ARBA" id="ARBA00023136"/>
    </source>
</evidence>
<feature type="transmembrane region" description="Helical" evidence="8">
    <location>
        <begin position="84"/>
        <end position="102"/>
    </location>
</feature>
<evidence type="ECO:0000256" key="8">
    <source>
        <dbReference type="SAM" id="Phobius"/>
    </source>
</evidence>
<feature type="transmembrane region" description="Helical" evidence="8">
    <location>
        <begin position="12"/>
        <end position="33"/>
    </location>
</feature>
<evidence type="ECO:0000256" key="4">
    <source>
        <dbReference type="ARBA" id="ARBA00022801"/>
    </source>
</evidence>
<keyword evidence="11" id="KW-1185">Reference proteome</keyword>
<keyword evidence="7 8" id="KW-0472">Membrane</keyword>
<dbReference type="GO" id="GO:0004252">
    <property type="term" value="F:serine-type endopeptidase activity"/>
    <property type="evidence" value="ECO:0007669"/>
    <property type="project" value="InterPro"/>
</dbReference>
<evidence type="ECO:0000256" key="1">
    <source>
        <dbReference type="ARBA" id="ARBA00004141"/>
    </source>
</evidence>
<feature type="transmembrane region" description="Helical" evidence="8">
    <location>
        <begin position="196"/>
        <end position="218"/>
    </location>
</feature>
<dbReference type="EMBL" id="FWFO01000004">
    <property type="protein sequence ID" value="SLN66671.1"/>
    <property type="molecule type" value="Genomic_DNA"/>
</dbReference>
<gene>
    <name evidence="10" type="ORF">TRL7639_03805</name>
</gene>
<evidence type="ECO:0000313" key="10">
    <source>
        <dbReference type="EMBL" id="SLN66671.1"/>
    </source>
</evidence>
<dbReference type="InterPro" id="IPR035952">
    <property type="entry name" value="Rhomboid-like_sf"/>
</dbReference>
<protein>
    <submittedName>
        <fullName evidence="10">Rhomboid family protein</fullName>
    </submittedName>
</protein>
<dbReference type="PANTHER" id="PTHR22936:SF69">
    <property type="entry name" value="RHOMBOID-LIKE PROTEIN"/>
    <property type="match status" value="1"/>
</dbReference>
<sequence>MSSNPNPQAVNPLPPVVVALCLFIMGIELAFTLGSRGIVGGPEAVGWRLSAIQTYAFSGEIFAWMWETGRWPLDQMMRFVTYPFVHGSFTQTIFVCVFVLAMGKMVAEVFGSVAMLLIFVLSGIGGALLYAILLTEPYPLVGGFPAVYGLIGAFTFLLWVNLSLVGENQSRAFSLIAMLMGIQLVFGLIFGGTKDWVADLGGFATGFGLSFLFVPGGWARIRRLLQRD</sequence>
<evidence type="ECO:0000256" key="6">
    <source>
        <dbReference type="ARBA" id="ARBA00022989"/>
    </source>
</evidence>
<dbReference type="PANTHER" id="PTHR22936">
    <property type="entry name" value="RHOMBOID-RELATED"/>
    <property type="match status" value="1"/>
</dbReference>
<dbReference type="AlphaFoldDB" id="A0A1Y5TL91"/>
<keyword evidence="6 8" id="KW-1133">Transmembrane helix</keyword>
<evidence type="ECO:0000256" key="3">
    <source>
        <dbReference type="ARBA" id="ARBA00022692"/>
    </source>
</evidence>
<keyword evidence="3 8" id="KW-0812">Transmembrane</keyword>
<name>A0A1Y5TL91_9RHOB</name>
<feature type="transmembrane region" description="Helical" evidence="8">
    <location>
        <begin position="138"/>
        <end position="160"/>
    </location>
</feature>
<feature type="transmembrane region" description="Helical" evidence="8">
    <location>
        <begin position="45"/>
        <end position="64"/>
    </location>
</feature>
<dbReference type="InterPro" id="IPR002610">
    <property type="entry name" value="Peptidase_S54_rhomboid-like"/>
</dbReference>
<comment type="subcellular location">
    <subcellularLocation>
        <location evidence="1">Membrane</location>
        <topology evidence="1">Multi-pass membrane protein</topology>
    </subcellularLocation>
</comment>
<dbReference type="SUPFAM" id="SSF144091">
    <property type="entry name" value="Rhomboid-like"/>
    <property type="match status" value="1"/>
</dbReference>
<feature type="transmembrane region" description="Helical" evidence="8">
    <location>
        <begin position="109"/>
        <end position="132"/>
    </location>
</feature>
<dbReference type="Proteomes" id="UP000193077">
    <property type="component" value="Unassembled WGS sequence"/>
</dbReference>
<evidence type="ECO:0000256" key="2">
    <source>
        <dbReference type="ARBA" id="ARBA00022670"/>
    </source>
</evidence>
<keyword evidence="2" id="KW-0645">Protease</keyword>
<reference evidence="10 11" key="1">
    <citation type="submission" date="2017-03" db="EMBL/GenBank/DDBJ databases">
        <authorList>
            <person name="Afonso C.L."/>
            <person name="Miller P.J."/>
            <person name="Scott M.A."/>
            <person name="Spackman E."/>
            <person name="Goraichik I."/>
            <person name="Dimitrov K.M."/>
            <person name="Suarez D.L."/>
            <person name="Swayne D.E."/>
        </authorList>
    </citation>
    <scope>NUCLEOTIDE SEQUENCE [LARGE SCALE GENOMIC DNA]</scope>
    <source>
        <strain evidence="10 11">CECT 7639</strain>
    </source>
</reference>
<accession>A0A1Y5TL91</accession>
<dbReference type="GO" id="GO:0006508">
    <property type="term" value="P:proteolysis"/>
    <property type="evidence" value="ECO:0007669"/>
    <property type="project" value="UniProtKB-KW"/>
</dbReference>
<dbReference type="GO" id="GO:0016020">
    <property type="term" value="C:membrane"/>
    <property type="evidence" value="ECO:0007669"/>
    <property type="project" value="UniProtKB-SubCell"/>
</dbReference>
<proteinExistence type="predicted"/>
<evidence type="ECO:0000259" key="9">
    <source>
        <dbReference type="Pfam" id="PF01694"/>
    </source>
</evidence>
<dbReference type="OrthoDB" id="7836448at2"/>
<evidence type="ECO:0000313" key="11">
    <source>
        <dbReference type="Proteomes" id="UP000193077"/>
    </source>
</evidence>
<keyword evidence="5" id="KW-0720">Serine protease</keyword>
<feature type="transmembrane region" description="Helical" evidence="8">
    <location>
        <begin position="172"/>
        <end position="190"/>
    </location>
</feature>
<dbReference type="Pfam" id="PF01694">
    <property type="entry name" value="Rhomboid"/>
    <property type="match status" value="1"/>
</dbReference>
<dbReference type="RefSeq" id="WP_085797444.1">
    <property type="nucleotide sequence ID" value="NZ_FWFO01000004.1"/>
</dbReference>
<keyword evidence="4" id="KW-0378">Hydrolase</keyword>